<feature type="transmembrane region" description="Helical" evidence="1">
    <location>
        <begin position="25"/>
        <end position="50"/>
    </location>
</feature>
<keyword evidence="3" id="KW-0418">Kinase</keyword>
<dbReference type="EMBL" id="SNXS01000001">
    <property type="protein sequence ID" value="TDP74998.1"/>
    <property type="molecule type" value="Genomic_DNA"/>
</dbReference>
<dbReference type="OrthoDB" id="2514702at2"/>
<feature type="transmembrane region" description="Helical" evidence="1">
    <location>
        <begin position="146"/>
        <end position="165"/>
    </location>
</feature>
<dbReference type="AlphaFoldDB" id="A0A4V3CU19"/>
<evidence type="ECO:0000256" key="1">
    <source>
        <dbReference type="SAM" id="Phobius"/>
    </source>
</evidence>
<dbReference type="PANTHER" id="PTHR34220">
    <property type="entry name" value="SENSOR HISTIDINE KINASE YPDA"/>
    <property type="match status" value="1"/>
</dbReference>
<accession>A0A4V3CU19</accession>
<dbReference type="GO" id="GO:0016020">
    <property type="term" value="C:membrane"/>
    <property type="evidence" value="ECO:0007669"/>
    <property type="project" value="InterPro"/>
</dbReference>
<feature type="domain" description="Histidine kinase" evidence="2">
    <location>
        <begin position="190"/>
        <end position="374"/>
    </location>
</feature>
<dbReference type="GO" id="GO:0000155">
    <property type="term" value="F:phosphorelay sensor kinase activity"/>
    <property type="evidence" value="ECO:0007669"/>
    <property type="project" value="InterPro"/>
</dbReference>
<dbReference type="InterPro" id="IPR005467">
    <property type="entry name" value="His_kinase_dom"/>
</dbReference>
<proteinExistence type="predicted"/>
<evidence type="ECO:0000313" key="4">
    <source>
        <dbReference type="Proteomes" id="UP000295361"/>
    </source>
</evidence>
<keyword evidence="3" id="KW-0808">Transferase</keyword>
<dbReference type="PANTHER" id="PTHR34220:SF9">
    <property type="entry name" value="SIGNAL TRANSDUCTION HISTIDINE KINASE INTERNAL REGION DOMAIN-CONTAINING PROTEIN"/>
    <property type="match status" value="1"/>
</dbReference>
<reference evidence="3 4" key="1">
    <citation type="submission" date="2019-03" db="EMBL/GenBank/DDBJ databases">
        <title>Genomic Encyclopedia of Type Strains, Phase IV (KMG-IV): sequencing the most valuable type-strain genomes for metagenomic binning, comparative biology and taxonomic classification.</title>
        <authorList>
            <person name="Goeker M."/>
        </authorList>
    </citation>
    <scope>NUCLEOTIDE SEQUENCE [LARGE SCALE GENOMIC DNA]</scope>
    <source>
        <strain evidence="3 4">DSM 16998</strain>
    </source>
</reference>
<keyword evidence="1" id="KW-0812">Transmembrane</keyword>
<dbReference type="Pfam" id="PF02518">
    <property type="entry name" value="HATPase_c"/>
    <property type="match status" value="1"/>
</dbReference>
<sequence>MNTSAILISAWKHQWRMSRHRAEPLWARLAVITGLALLIGLALALVSGAISNGFTTARWWQISLPANVLLSLSVAYTFTAIFRGLELGLPAPWVAAIGTWRDWRAALFYTAIGMLGGTLGVLLGLRLVDLIWQLDILRHFMSSRGAWGQFLAISVLLSLIQWLWWRVHTKQQALQLKATEAQLKLLQAQIEPHFLFNTLANVQSLIDYDTPRAKKMLESFTDYLRASLQNLRRDDCTLEQELETVASYLVLLQTRMDGRLSYAIEAGAEARAATVPPLLLQPLVENAIHHGLEPKIEGGMVRITARVAQGRLHITVTDDGMGVDAQPRPGRRGSGLALNNIRERLRTRYDGLASLRLTPGRPGTEAVLDLPYQLK</sequence>
<dbReference type="Gene3D" id="3.30.565.10">
    <property type="entry name" value="Histidine kinase-like ATPase, C-terminal domain"/>
    <property type="match status" value="1"/>
</dbReference>
<feature type="transmembrane region" description="Helical" evidence="1">
    <location>
        <begin position="62"/>
        <end position="85"/>
    </location>
</feature>
<dbReference type="RefSeq" id="WP_133699578.1">
    <property type="nucleotide sequence ID" value="NZ_SNXS01000001.1"/>
</dbReference>
<dbReference type="InParanoid" id="A0A4V3CU19"/>
<evidence type="ECO:0000259" key="2">
    <source>
        <dbReference type="PROSITE" id="PS50109"/>
    </source>
</evidence>
<feature type="transmembrane region" description="Helical" evidence="1">
    <location>
        <begin position="105"/>
        <end position="125"/>
    </location>
</feature>
<name>A0A4V3CU19_9BURK</name>
<dbReference type="PROSITE" id="PS50109">
    <property type="entry name" value="HIS_KIN"/>
    <property type="match status" value="1"/>
</dbReference>
<keyword evidence="1" id="KW-1133">Transmembrane helix</keyword>
<comment type="caution">
    <text evidence="3">The sequence shown here is derived from an EMBL/GenBank/DDBJ whole genome shotgun (WGS) entry which is preliminary data.</text>
</comment>
<dbReference type="InterPro" id="IPR003594">
    <property type="entry name" value="HATPase_dom"/>
</dbReference>
<dbReference type="SUPFAM" id="SSF55874">
    <property type="entry name" value="ATPase domain of HSP90 chaperone/DNA topoisomerase II/histidine kinase"/>
    <property type="match status" value="1"/>
</dbReference>
<dbReference type="InterPro" id="IPR036890">
    <property type="entry name" value="HATPase_C_sf"/>
</dbReference>
<gene>
    <name evidence="3" type="ORF">DES47_1011068</name>
</gene>
<dbReference type="InterPro" id="IPR010559">
    <property type="entry name" value="Sig_transdc_His_kin_internal"/>
</dbReference>
<dbReference type="Pfam" id="PF06580">
    <property type="entry name" value="His_kinase"/>
    <property type="match status" value="1"/>
</dbReference>
<keyword evidence="1" id="KW-0472">Membrane</keyword>
<protein>
    <submittedName>
        <fullName evidence="3">Histidine kinase</fullName>
    </submittedName>
</protein>
<keyword evidence="4" id="KW-1185">Reference proteome</keyword>
<dbReference type="Proteomes" id="UP000295361">
    <property type="component" value="Unassembled WGS sequence"/>
</dbReference>
<organism evidence="3 4">
    <name type="scientific">Roseateles toxinivorans</name>
    <dbReference type="NCBI Taxonomy" id="270368"/>
    <lineage>
        <taxon>Bacteria</taxon>
        <taxon>Pseudomonadati</taxon>
        <taxon>Pseudomonadota</taxon>
        <taxon>Betaproteobacteria</taxon>
        <taxon>Burkholderiales</taxon>
        <taxon>Sphaerotilaceae</taxon>
        <taxon>Roseateles</taxon>
    </lineage>
</organism>
<evidence type="ECO:0000313" key="3">
    <source>
        <dbReference type="EMBL" id="TDP74998.1"/>
    </source>
</evidence>
<dbReference type="InterPro" id="IPR050640">
    <property type="entry name" value="Bact_2-comp_sensor_kinase"/>
</dbReference>